<organism evidence="9 10">
    <name type="scientific">Sphingomonas xinjiangensis</name>
    <dbReference type="NCBI Taxonomy" id="643568"/>
    <lineage>
        <taxon>Bacteria</taxon>
        <taxon>Pseudomonadati</taxon>
        <taxon>Pseudomonadota</taxon>
        <taxon>Alphaproteobacteria</taxon>
        <taxon>Sphingomonadales</taxon>
        <taxon>Sphingomonadaceae</taxon>
        <taxon>Sphingomonas</taxon>
    </lineage>
</organism>
<dbReference type="InterPro" id="IPR058627">
    <property type="entry name" value="MdtA-like_C"/>
</dbReference>
<reference evidence="9 10" key="1">
    <citation type="submission" date="2020-08" db="EMBL/GenBank/DDBJ databases">
        <title>Genomic Encyclopedia of Type Strains, Phase IV (KMG-IV): sequencing the most valuable type-strain genomes for metagenomic binning, comparative biology and taxonomic classification.</title>
        <authorList>
            <person name="Goeker M."/>
        </authorList>
    </citation>
    <scope>NUCLEOTIDE SEQUENCE [LARGE SCALE GENOMIC DNA]</scope>
    <source>
        <strain evidence="9 10">DSM 26736</strain>
    </source>
</reference>
<dbReference type="EMBL" id="JACIJF010000003">
    <property type="protein sequence ID" value="MBB5710263.1"/>
    <property type="molecule type" value="Genomic_DNA"/>
</dbReference>
<dbReference type="GO" id="GO:0030313">
    <property type="term" value="C:cell envelope"/>
    <property type="evidence" value="ECO:0007669"/>
    <property type="project" value="UniProtKB-SubCell"/>
</dbReference>
<dbReference type="PANTHER" id="PTHR32347:SF14">
    <property type="entry name" value="EFFLUX SYSTEM COMPONENT YKNX-RELATED"/>
    <property type="match status" value="1"/>
</dbReference>
<feature type="domain" description="YknX-like beta-barrel" evidence="8">
    <location>
        <begin position="247"/>
        <end position="337"/>
    </location>
</feature>
<sequence>MATDPNPNLDDFLGTPARPWWRRWLKWIVIALVVVGLGLLLTRCVFGGTAETQYSTEEAERGNLTVTVSATGKLAPTNQVQVGSELSGLIETVSVDVNDRVVKGQPLAVLDTSQLDDEITQGRAQLGANQAQVEQAQATVAESQAQLSRLQEVSRLSGGRVPAKVEMEQARAAVQRAVATLKAAQAQVVSARAALSSTETRRYKAVIRSPVNGVVLARQIDAGQTVAASFNTPTLFVIAEDLSAMELQVAIDEADVGSVKQGQIASFTVDAFPGKTFPATITRVDLGSNLSAQAASSSSTTSSTSTTTGQVVSYAATLSVANADQQLRPGMTATAEIVTRAKPNVLLVPNAALRFTPAAAAQGQAASGGQGGIAGALTPRRPRRGNDASKAGPVTRSSGQTVYILGAENQPQPVQVTIGDTNGSVTEITGGGLKPGMKVITGQLASGSTGARSQGGSGQRRQGAGAGGGAQRGG</sequence>
<dbReference type="Gene3D" id="1.10.287.470">
    <property type="entry name" value="Helix hairpin bin"/>
    <property type="match status" value="1"/>
</dbReference>
<accession>A0A840YQA6</accession>
<dbReference type="NCBIfam" id="TIGR01730">
    <property type="entry name" value="RND_mfp"/>
    <property type="match status" value="1"/>
</dbReference>
<evidence type="ECO:0000256" key="3">
    <source>
        <dbReference type="ARBA" id="ARBA00023054"/>
    </source>
</evidence>
<evidence type="ECO:0000259" key="7">
    <source>
        <dbReference type="Pfam" id="PF25967"/>
    </source>
</evidence>
<dbReference type="GO" id="GO:0016020">
    <property type="term" value="C:membrane"/>
    <property type="evidence" value="ECO:0007669"/>
    <property type="project" value="InterPro"/>
</dbReference>
<evidence type="ECO:0000256" key="5">
    <source>
        <dbReference type="SAM" id="MobiDB-lite"/>
    </source>
</evidence>
<protein>
    <submittedName>
        <fullName evidence="9">HlyD family secretion protein</fullName>
    </submittedName>
</protein>
<feature type="region of interest" description="Disordered" evidence="5">
    <location>
        <begin position="363"/>
        <end position="397"/>
    </location>
</feature>
<dbReference type="Gene3D" id="2.40.30.170">
    <property type="match status" value="1"/>
</dbReference>
<dbReference type="Pfam" id="PF25990">
    <property type="entry name" value="Beta-barrel_YknX"/>
    <property type="match status" value="1"/>
</dbReference>
<dbReference type="Gene3D" id="2.40.50.100">
    <property type="match status" value="1"/>
</dbReference>
<dbReference type="InterPro" id="IPR058636">
    <property type="entry name" value="Beta-barrel_YknX"/>
</dbReference>
<proteinExistence type="inferred from homology"/>
<dbReference type="InterPro" id="IPR006143">
    <property type="entry name" value="RND_pump_MFP"/>
</dbReference>
<name>A0A840YQA6_9SPHN</name>
<dbReference type="AlphaFoldDB" id="A0A840YQA6"/>
<keyword evidence="6" id="KW-0472">Membrane</keyword>
<keyword evidence="6" id="KW-1133">Transmembrane helix</keyword>
<dbReference type="RefSeq" id="WP_184086012.1">
    <property type="nucleotide sequence ID" value="NZ_JACIJF010000003.1"/>
</dbReference>
<comment type="caution">
    <text evidence="9">The sequence shown here is derived from an EMBL/GenBank/DDBJ whole genome shotgun (WGS) entry which is preliminary data.</text>
</comment>
<comment type="subcellular location">
    <subcellularLocation>
        <location evidence="1">Cell envelope</location>
    </subcellularLocation>
</comment>
<feature type="region of interest" description="Disordered" evidence="5">
    <location>
        <begin position="443"/>
        <end position="474"/>
    </location>
</feature>
<evidence type="ECO:0000256" key="1">
    <source>
        <dbReference type="ARBA" id="ARBA00004196"/>
    </source>
</evidence>
<feature type="compositionally biased region" description="Gly residues" evidence="5">
    <location>
        <begin position="453"/>
        <end position="474"/>
    </location>
</feature>
<dbReference type="Proteomes" id="UP000527143">
    <property type="component" value="Unassembled WGS sequence"/>
</dbReference>
<dbReference type="SUPFAM" id="SSF111369">
    <property type="entry name" value="HlyD-like secretion proteins"/>
    <property type="match status" value="1"/>
</dbReference>
<gene>
    <name evidence="9" type="ORF">FHT02_001491</name>
</gene>
<evidence type="ECO:0000256" key="4">
    <source>
        <dbReference type="SAM" id="Coils"/>
    </source>
</evidence>
<feature type="coiled-coil region" evidence="4">
    <location>
        <begin position="133"/>
        <end position="201"/>
    </location>
</feature>
<dbReference type="Gene3D" id="2.40.420.20">
    <property type="match status" value="1"/>
</dbReference>
<comment type="similarity">
    <text evidence="2">Belongs to the membrane fusion protein (MFP) (TC 8.A.1) family.</text>
</comment>
<feature type="domain" description="Multidrug resistance protein MdtA-like C-terminal permuted SH3" evidence="7">
    <location>
        <begin position="398"/>
        <end position="444"/>
    </location>
</feature>
<keyword evidence="3 4" id="KW-0175">Coiled coil</keyword>
<evidence type="ECO:0000259" key="8">
    <source>
        <dbReference type="Pfam" id="PF25990"/>
    </source>
</evidence>
<keyword evidence="6" id="KW-0812">Transmembrane</keyword>
<dbReference type="PANTHER" id="PTHR32347">
    <property type="entry name" value="EFFLUX SYSTEM COMPONENT YKNX-RELATED"/>
    <property type="match status" value="1"/>
</dbReference>
<evidence type="ECO:0000256" key="6">
    <source>
        <dbReference type="SAM" id="Phobius"/>
    </source>
</evidence>
<dbReference type="InterPro" id="IPR050465">
    <property type="entry name" value="UPF0194_transport"/>
</dbReference>
<dbReference type="GO" id="GO:0022857">
    <property type="term" value="F:transmembrane transporter activity"/>
    <property type="evidence" value="ECO:0007669"/>
    <property type="project" value="InterPro"/>
</dbReference>
<keyword evidence="10" id="KW-1185">Reference proteome</keyword>
<evidence type="ECO:0000256" key="2">
    <source>
        <dbReference type="ARBA" id="ARBA00009477"/>
    </source>
</evidence>
<evidence type="ECO:0000313" key="9">
    <source>
        <dbReference type="EMBL" id="MBB5710263.1"/>
    </source>
</evidence>
<dbReference type="Pfam" id="PF25967">
    <property type="entry name" value="RND-MFP_C"/>
    <property type="match status" value="1"/>
</dbReference>
<feature type="transmembrane region" description="Helical" evidence="6">
    <location>
        <begin position="24"/>
        <end position="46"/>
    </location>
</feature>
<evidence type="ECO:0000313" key="10">
    <source>
        <dbReference type="Proteomes" id="UP000527143"/>
    </source>
</evidence>